<dbReference type="EMBL" id="KE720941">
    <property type="protein sequence ID" value="ERF73677.1"/>
    <property type="molecule type" value="Genomic_DNA"/>
</dbReference>
<dbReference type="GeneID" id="19235990"/>
<feature type="compositionally biased region" description="Polar residues" evidence="1">
    <location>
        <begin position="463"/>
        <end position="474"/>
    </location>
</feature>
<keyword evidence="3" id="KW-1185">Reference proteome</keyword>
<gene>
    <name evidence="2" type="ORF">EPUS_00930</name>
</gene>
<dbReference type="OrthoDB" id="2922289at2759"/>
<sequence length="614" mass="70080">MLLHGQTTPETYGKLLSWDEHELAFEWMMSGLQFHPGMGLLVLQIQQGVLEFLVLCCRKILQDLSFDSLADSSIPVQPEPATLLPNETAYTSLAALAADAPYRVPAHLDFRHIRSLAAARASAANDHIYALREDPGYFSSVIGDYSEHRQETLLDTNRRRHDVLKEYLFWDRVVGNAIGDAYTAHFIFDTIHKKVVELENLEQRYSESISPQRRLPKQYQQALLNFNHFLDETPKGLIYCLKVGVPPSPPLRSLFVREPQEPNTTKIVVRSRQIASRKDELLRLFQILWDDQQLFLYALPNLMDELERLVESDRQQKQRLSGWVKSIVSDLALLAQMKNQLNLYQPWASTFENDAVEHGEAIKADYTKSMSPVTEYVKASRSLPSVGRLVTPLRDKFNYPIDKPRTRQSSDTMRAAEKNLDLFWKVIDQHFNANCRSDVVEPVNSEKPTKEEAEEDLSDHFSRLSSGQGQSSFETPLPKNKVKTHGPVQKGGSHGAEPPEHVPRTLIPDQQQQVVVGRRAFKVFSTLFHVPNLTDTPGDVAWPDFLHAMASTGFQVVKLYGSVWQFTPTKLDVENSIHFHEPHPIGKTPFRMARRHGRRLHRTYGWTANTFSLA</sequence>
<accession>U1G8C4</accession>
<organism evidence="2 3">
    <name type="scientific">Endocarpon pusillum (strain Z07020 / HMAS-L-300199)</name>
    <name type="common">Lichen-forming fungus</name>
    <dbReference type="NCBI Taxonomy" id="1263415"/>
    <lineage>
        <taxon>Eukaryota</taxon>
        <taxon>Fungi</taxon>
        <taxon>Dikarya</taxon>
        <taxon>Ascomycota</taxon>
        <taxon>Pezizomycotina</taxon>
        <taxon>Eurotiomycetes</taxon>
        <taxon>Chaetothyriomycetidae</taxon>
        <taxon>Verrucariales</taxon>
        <taxon>Verrucariaceae</taxon>
        <taxon>Endocarpon</taxon>
    </lineage>
</organism>
<feature type="region of interest" description="Disordered" evidence="1">
    <location>
        <begin position="442"/>
        <end position="500"/>
    </location>
</feature>
<proteinExistence type="predicted"/>
<evidence type="ECO:0000313" key="3">
    <source>
        <dbReference type="Proteomes" id="UP000019373"/>
    </source>
</evidence>
<name>U1G8C4_ENDPU</name>
<dbReference type="OMA" id="WLLQTLW"/>
<dbReference type="RefSeq" id="XP_007800680.1">
    <property type="nucleotide sequence ID" value="XM_007802489.1"/>
</dbReference>
<evidence type="ECO:0000256" key="1">
    <source>
        <dbReference type="SAM" id="MobiDB-lite"/>
    </source>
</evidence>
<dbReference type="PANTHER" id="PTHR40788">
    <property type="entry name" value="CLR5 DOMAIN-CONTAINING PROTEIN-RELATED"/>
    <property type="match status" value="1"/>
</dbReference>
<protein>
    <submittedName>
        <fullName evidence="2">Uncharacterized protein</fullName>
    </submittedName>
</protein>
<dbReference type="AlphaFoldDB" id="U1G8C4"/>
<dbReference type="Proteomes" id="UP000019373">
    <property type="component" value="Unassembled WGS sequence"/>
</dbReference>
<dbReference type="eggNOG" id="ENOG502QUCG">
    <property type="taxonomic scope" value="Eukaryota"/>
</dbReference>
<dbReference type="PANTHER" id="PTHR40788:SF2">
    <property type="entry name" value="CLR5 DOMAIN-CONTAINING PROTEIN"/>
    <property type="match status" value="1"/>
</dbReference>
<reference evidence="3" key="1">
    <citation type="journal article" date="2014" name="BMC Genomics">
        <title>Genome characteristics reveal the impact of lichenization on lichen-forming fungus Endocarpon pusillum Hedwig (Verrucariales, Ascomycota).</title>
        <authorList>
            <person name="Wang Y.-Y."/>
            <person name="Liu B."/>
            <person name="Zhang X.-Y."/>
            <person name="Zhou Q.-M."/>
            <person name="Zhang T."/>
            <person name="Li H."/>
            <person name="Yu Y.-F."/>
            <person name="Zhang X.-L."/>
            <person name="Hao X.-Y."/>
            <person name="Wang M."/>
            <person name="Wang L."/>
            <person name="Wei J.-C."/>
        </authorList>
    </citation>
    <scope>NUCLEOTIDE SEQUENCE [LARGE SCALE GENOMIC DNA]</scope>
    <source>
        <strain evidence="3">Z07020 / HMAS-L-300199</strain>
    </source>
</reference>
<dbReference type="HOGENOM" id="CLU_019062_0_0_1"/>
<evidence type="ECO:0000313" key="2">
    <source>
        <dbReference type="EMBL" id="ERF73677.1"/>
    </source>
</evidence>